<accession>A0A7M6DLQ0</accession>
<evidence type="ECO:0000313" key="3">
    <source>
        <dbReference type="Proteomes" id="UP000594262"/>
    </source>
</evidence>
<keyword evidence="1" id="KW-0812">Transmembrane</keyword>
<evidence type="ECO:0000256" key="1">
    <source>
        <dbReference type="SAM" id="Phobius"/>
    </source>
</evidence>
<reference evidence="2" key="1">
    <citation type="submission" date="2021-01" db="UniProtKB">
        <authorList>
            <consortium name="EnsemblMetazoa"/>
        </authorList>
    </citation>
    <scope>IDENTIFICATION</scope>
</reference>
<sequence>RESCCLVQVSVGTEKRLCYSSHLIRKRVKMRLFLYTATFLAVTHEVFGVSECYNNMEATTTANCTAQNNGTCFTRMVYINESSQSTNVTRGCAAIDACKNNCAVQTVGAESTRTCEDCCYKTKCNMKKNLFDGGISSSSHITISILTVLGLALVARLFHS</sequence>
<protein>
    <submittedName>
        <fullName evidence="2">Uncharacterized protein</fullName>
    </submittedName>
</protein>
<organism evidence="2 3">
    <name type="scientific">Clytia hemisphaerica</name>
    <dbReference type="NCBI Taxonomy" id="252671"/>
    <lineage>
        <taxon>Eukaryota</taxon>
        <taxon>Metazoa</taxon>
        <taxon>Cnidaria</taxon>
        <taxon>Hydrozoa</taxon>
        <taxon>Hydroidolina</taxon>
        <taxon>Leptothecata</taxon>
        <taxon>Obeliida</taxon>
        <taxon>Clytiidae</taxon>
        <taxon>Clytia</taxon>
    </lineage>
</organism>
<feature type="transmembrane region" description="Helical" evidence="1">
    <location>
        <begin position="139"/>
        <end position="158"/>
    </location>
</feature>
<proteinExistence type="predicted"/>
<dbReference type="AlphaFoldDB" id="A0A7M6DLQ0"/>
<dbReference type="Proteomes" id="UP000594262">
    <property type="component" value="Unplaced"/>
</dbReference>
<dbReference type="EnsemblMetazoa" id="CLYHEMT015234.1">
    <property type="protein sequence ID" value="CLYHEMP015234.1"/>
    <property type="gene ID" value="CLYHEMG015234"/>
</dbReference>
<evidence type="ECO:0000313" key="2">
    <source>
        <dbReference type="EnsemblMetazoa" id="CLYHEMP015234.1"/>
    </source>
</evidence>
<keyword evidence="3" id="KW-1185">Reference proteome</keyword>
<name>A0A7M6DLQ0_9CNID</name>
<keyword evidence="1" id="KW-1133">Transmembrane helix</keyword>
<keyword evidence="1" id="KW-0472">Membrane</keyword>